<evidence type="ECO:0000313" key="2">
    <source>
        <dbReference type="Proteomes" id="UP000830055"/>
    </source>
</evidence>
<gene>
    <name evidence="1" type="ORF">DPPLL_05410</name>
</gene>
<keyword evidence="2" id="KW-1185">Reference proteome</keyword>
<dbReference type="RefSeq" id="WP_284153271.1">
    <property type="nucleotide sequence ID" value="NZ_AP025516.1"/>
</dbReference>
<dbReference type="Proteomes" id="UP000830055">
    <property type="component" value="Chromosome"/>
</dbReference>
<reference evidence="1 2" key="1">
    <citation type="submission" date="2022-01" db="EMBL/GenBank/DDBJ databases">
        <title>Desulfofustis limnae sp. nov., a novel mesophilic sulfate-reducing bacterium isolated from marsh soil.</title>
        <authorList>
            <person name="Watanabe M."/>
            <person name="Takahashi A."/>
            <person name="Kojima H."/>
            <person name="Fukui M."/>
        </authorList>
    </citation>
    <scope>NUCLEOTIDE SEQUENCE [LARGE SCALE GENOMIC DNA]</scope>
    <source>
        <strain evidence="1 2">PPLL</strain>
    </source>
</reference>
<sequence>MLLADFGTSYCKLLDTDIGTPRVIRTKDIDRTLRVDLATGHNAKRFAAISVNELTALARGGRRLIAEDSFTLLDCGSRDIKFVRYENGAVKDMGWNAECGASMGFTIELLERYYDLDFSLLQVPASSFSVTCGVLGMSHIFDAVINGLNEAEAVARFVKGIALNAYQFAGRPKRLYLSGGLCANPLFTASFPCHLESLGRWVLLTGLLQSLENPPLEQIGHEQA</sequence>
<evidence type="ECO:0000313" key="1">
    <source>
        <dbReference type="EMBL" id="BDD86176.1"/>
    </source>
</evidence>
<dbReference type="Gene3D" id="3.30.420.40">
    <property type="match status" value="1"/>
</dbReference>
<dbReference type="InterPro" id="IPR043129">
    <property type="entry name" value="ATPase_NBD"/>
</dbReference>
<organism evidence="1 2">
    <name type="scientific">Desulfofustis limnaeus</name>
    <dbReference type="NCBI Taxonomy" id="2740163"/>
    <lineage>
        <taxon>Bacteria</taxon>
        <taxon>Pseudomonadati</taxon>
        <taxon>Thermodesulfobacteriota</taxon>
        <taxon>Desulfobulbia</taxon>
        <taxon>Desulfobulbales</taxon>
        <taxon>Desulfocapsaceae</taxon>
        <taxon>Desulfofustis</taxon>
    </lineage>
</organism>
<protein>
    <recommendedName>
        <fullName evidence="3">ATPase</fullName>
    </recommendedName>
</protein>
<proteinExistence type="predicted"/>
<dbReference type="SUPFAM" id="SSF53067">
    <property type="entry name" value="Actin-like ATPase domain"/>
    <property type="match status" value="1"/>
</dbReference>
<name>A0ABM7W5I4_9BACT</name>
<accession>A0ABM7W5I4</accession>
<dbReference type="EMBL" id="AP025516">
    <property type="protein sequence ID" value="BDD86176.1"/>
    <property type="molecule type" value="Genomic_DNA"/>
</dbReference>
<evidence type="ECO:0008006" key="3">
    <source>
        <dbReference type="Google" id="ProtNLM"/>
    </source>
</evidence>